<evidence type="ECO:0000313" key="2">
    <source>
        <dbReference type="EMBL" id="KAK7487492.1"/>
    </source>
</evidence>
<proteinExistence type="predicted"/>
<organism evidence="2 3">
    <name type="scientific">Batillaria attramentaria</name>
    <dbReference type="NCBI Taxonomy" id="370345"/>
    <lineage>
        <taxon>Eukaryota</taxon>
        <taxon>Metazoa</taxon>
        <taxon>Spiralia</taxon>
        <taxon>Lophotrochozoa</taxon>
        <taxon>Mollusca</taxon>
        <taxon>Gastropoda</taxon>
        <taxon>Caenogastropoda</taxon>
        <taxon>Sorbeoconcha</taxon>
        <taxon>Cerithioidea</taxon>
        <taxon>Batillariidae</taxon>
        <taxon>Batillaria</taxon>
    </lineage>
</organism>
<protein>
    <submittedName>
        <fullName evidence="2">Uncharacterized protein</fullName>
    </submittedName>
</protein>
<gene>
    <name evidence="2" type="ORF">BaRGS_00021194</name>
</gene>
<dbReference type="EMBL" id="JACVVK020000163">
    <property type="protein sequence ID" value="KAK7487492.1"/>
    <property type="molecule type" value="Genomic_DNA"/>
</dbReference>
<comment type="caution">
    <text evidence="2">The sequence shown here is derived from an EMBL/GenBank/DDBJ whole genome shotgun (WGS) entry which is preliminary data.</text>
</comment>
<feature type="compositionally biased region" description="Basic residues" evidence="1">
    <location>
        <begin position="9"/>
        <end position="22"/>
    </location>
</feature>
<evidence type="ECO:0000313" key="3">
    <source>
        <dbReference type="Proteomes" id="UP001519460"/>
    </source>
</evidence>
<dbReference type="Proteomes" id="UP001519460">
    <property type="component" value="Unassembled WGS sequence"/>
</dbReference>
<dbReference type="AlphaFoldDB" id="A0ABD0KKD0"/>
<accession>A0ABD0KKD0</accession>
<sequence>MFSGAKTYAGKHNKKSGKQVKRKHLDQLLATPDFCRYLFTSGPDIKPFFPPTAPPSTQVSSVCVSVNRLTCGLGAGGFGPLPRALPRWCLPAYNALCSHLIVTLTLSC</sequence>
<evidence type="ECO:0000256" key="1">
    <source>
        <dbReference type="SAM" id="MobiDB-lite"/>
    </source>
</evidence>
<name>A0ABD0KKD0_9CAEN</name>
<feature type="region of interest" description="Disordered" evidence="1">
    <location>
        <begin position="1"/>
        <end position="22"/>
    </location>
</feature>
<keyword evidence="3" id="KW-1185">Reference proteome</keyword>
<reference evidence="2 3" key="1">
    <citation type="journal article" date="2023" name="Sci. Data">
        <title>Genome assembly of the Korean intertidal mud-creeper Batillaria attramentaria.</title>
        <authorList>
            <person name="Patra A.K."/>
            <person name="Ho P.T."/>
            <person name="Jun S."/>
            <person name="Lee S.J."/>
            <person name="Kim Y."/>
            <person name="Won Y.J."/>
        </authorList>
    </citation>
    <scope>NUCLEOTIDE SEQUENCE [LARGE SCALE GENOMIC DNA]</scope>
    <source>
        <strain evidence="2">Wonlab-2016</strain>
    </source>
</reference>